<protein>
    <submittedName>
        <fullName evidence="7">Uncharacterized protein</fullName>
    </submittedName>
</protein>
<sequence length="149" mass="17107">MAQRIVSTLWELANEGRTVMMTIHQPSSVSSDDSQEDQDVVKQTLVVAFKANIADDLNAGLHETGPDHLLNRLEYKKFGRWTTTWWQQFSVLLRRGVKERKHNSFLGLKIGQVLVVAFLSGLLWWQYLYSTPTRSGKTVSAFYLLCIYL</sequence>
<dbReference type="AlphaFoldDB" id="A0A7J0FFF2"/>
<evidence type="ECO:0000256" key="5">
    <source>
        <dbReference type="ARBA" id="ARBA00023136"/>
    </source>
</evidence>
<dbReference type="GO" id="GO:0005886">
    <property type="term" value="C:plasma membrane"/>
    <property type="evidence" value="ECO:0007669"/>
    <property type="project" value="TreeGrafter"/>
</dbReference>
<dbReference type="GO" id="GO:0042626">
    <property type="term" value="F:ATPase-coupled transmembrane transporter activity"/>
    <property type="evidence" value="ECO:0007669"/>
    <property type="project" value="TreeGrafter"/>
</dbReference>
<evidence type="ECO:0000313" key="8">
    <source>
        <dbReference type="Proteomes" id="UP000585474"/>
    </source>
</evidence>
<keyword evidence="3 6" id="KW-0812">Transmembrane</keyword>
<evidence type="ECO:0000313" key="7">
    <source>
        <dbReference type="EMBL" id="GFY97424.1"/>
    </source>
</evidence>
<dbReference type="PANTHER" id="PTHR48041">
    <property type="entry name" value="ABC TRANSPORTER G FAMILY MEMBER 28"/>
    <property type="match status" value="1"/>
</dbReference>
<dbReference type="PANTHER" id="PTHR48041:SF22">
    <property type="entry name" value="ABC TRANSPORTER G FAMILY MEMBER 9"/>
    <property type="match status" value="1"/>
</dbReference>
<dbReference type="EMBL" id="BJWL01000011">
    <property type="protein sequence ID" value="GFY97424.1"/>
    <property type="molecule type" value="Genomic_DNA"/>
</dbReference>
<keyword evidence="5 6" id="KW-0472">Membrane</keyword>
<keyword evidence="8" id="KW-1185">Reference proteome</keyword>
<organism evidence="7 8">
    <name type="scientific">Actinidia rufa</name>
    <dbReference type="NCBI Taxonomy" id="165716"/>
    <lineage>
        <taxon>Eukaryota</taxon>
        <taxon>Viridiplantae</taxon>
        <taxon>Streptophyta</taxon>
        <taxon>Embryophyta</taxon>
        <taxon>Tracheophyta</taxon>
        <taxon>Spermatophyta</taxon>
        <taxon>Magnoliopsida</taxon>
        <taxon>eudicotyledons</taxon>
        <taxon>Gunneridae</taxon>
        <taxon>Pentapetalae</taxon>
        <taxon>asterids</taxon>
        <taxon>Ericales</taxon>
        <taxon>Actinidiaceae</taxon>
        <taxon>Actinidia</taxon>
    </lineage>
</organism>
<comment type="caution">
    <text evidence="7">The sequence shown here is derived from an EMBL/GenBank/DDBJ whole genome shotgun (WGS) entry which is preliminary data.</text>
</comment>
<dbReference type="InterPro" id="IPR050352">
    <property type="entry name" value="ABCG_transporters"/>
</dbReference>
<keyword evidence="4 6" id="KW-1133">Transmembrane helix</keyword>
<evidence type="ECO:0000256" key="4">
    <source>
        <dbReference type="ARBA" id="ARBA00022989"/>
    </source>
</evidence>
<proteinExistence type="predicted"/>
<comment type="subcellular location">
    <subcellularLocation>
        <location evidence="1">Membrane</location>
        <topology evidence="1">Multi-pass membrane protein</topology>
    </subcellularLocation>
</comment>
<dbReference type="Proteomes" id="UP000585474">
    <property type="component" value="Unassembled WGS sequence"/>
</dbReference>
<accession>A0A7J0FFF2</accession>
<evidence type="ECO:0000256" key="2">
    <source>
        <dbReference type="ARBA" id="ARBA00022448"/>
    </source>
</evidence>
<reference evidence="7 8" key="1">
    <citation type="submission" date="2019-07" db="EMBL/GenBank/DDBJ databases">
        <title>De Novo Assembly of kiwifruit Actinidia rufa.</title>
        <authorList>
            <person name="Sugita-Konishi S."/>
            <person name="Sato K."/>
            <person name="Mori E."/>
            <person name="Abe Y."/>
            <person name="Kisaki G."/>
            <person name="Hamano K."/>
            <person name="Suezawa K."/>
            <person name="Otani M."/>
            <person name="Fukuda T."/>
            <person name="Manabe T."/>
            <person name="Gomi K."/>
            <person name="Tabuchi M."/>
            <person name="Akimitsu K."/>
            <person name="Kataoka I."/>
        </authorList>
    </citation>
    <scope>NUCLEOTIDE SEQUENCE [LARGE SCALE GENOMIC DNA]</scope>
    <source>
        <strain evidence="8">cv. Fuchu</strain>
    </source>
</reference>
<dbReference type="OrthoDB" id="66620at2759"/>
<evidence type="ECO:0000256" key="6">
    <source>
        <dbReference type="SAM" id="Phobius"/>
    </source>
</evidence>
<keyword evidence="2" id="KW-0813">Transport</keyword>
<feature type="transmembrane region" description="Helical" evidence="6">
    <location>
        <begin position="104"/>
        <end position="125"/>
    </location>
</feature>
<evidence type="ECO:0000256" key="3">
    <source>
        <dbReference type="ARBA" id="ARBA00022692"/>
    </source>
</evidence>
<gene>
    <name evidence="7" type="ORF">Acr_11g0017300</name>
</gene>
<evidence type="ECO:0000256" key="1">
    <source>
        <dbReference type="ARBA" id="ARBA00004141"/>
    </source>
</evidence>
<name>A0A7J0FFF2_9ERIC</name>